<dbReference type="RefSeq" id="WP_152569279.1">
    <property type="nucleotide sequence ID" value="NZ_JACHET010000001.1"/>
</dbReference>
<evidence type="ECO:0000313" key="3">
    <source>
        <dbReference type="Proteomes" id="UP000560000"/>
    </source>
</evidence>
<evidence type="ECO:0000256" key="1">
    <source>
        <dbReference type="SAM" id="Phobius"/>
    </source>
</evidence>
<dbReference type="OrthoDB" id="5953216at2"/>
<proteinExistence type="predicted"/>
<keyword evidence="1" id="KW-1133">Transmembrane helix</keyword>
<dbReference type="AlphaFoldDB" id="A0A841KHK4"/>
<gene>
    <name evidence="2" type="ORF">HNQ86_000812</name>
</gene>
<dbReference type="EMBL" id="JACHET010000001">
    <property type="protein sequence ID" value="MBB6183467.1"/>
    <property type="molecule type" value="Genomic_DNA"/>
</dbReference>
<organism evidence="2 3">
    <name type="scientific">Oleiagrimonas soli</name>
    <dbReference type="NCBI Taxonomy" id="1543381"/>
    <lineage>
        <taxon>Bacteria</taxon>
        <taxon>Pseudomonadati</taxon>
        <taxon>Pseudomonadota</taxon>
        <taxon>Gammaproteobacteria</taxon>
        <taxon>Lysobacterales</taxon>
        <taxon>Rhodanobacteraceae</taxon>
        <taxon>Oleiagrimonas</taxon>
    </lineage>
</organism>
<feature type="transmembrane region" description="Helical" evidence="1">
    <location>
        <begin position="20"/>
        <end position="39"/>
    </location>
</feature>
<sequence>MKTNTHSISLSRHYKRCSQWVLYAIVMALFIAPALSLGATPSSDKTPSDKASKRVIPVLVTINTHGKVTEVDPAFRLSPKYKDLLSKTLSAMIKTPAREHGKPVTSQLLMSMQLKAEANPDGNYAVHFAYVNSKQMPTGSWYWVHTSQHQLRLANRYATGSPTVSFGGPLQLPSSTSLPITSSR</sequence>
<accession>A0A841KHK4</accession>
<dbReference type="Proteomes" id="UP000560000">
    <property type="component" value="Unassembled WGS sequence"/>
</dbReference>
<keyword evidence="1" id="KW-0472">Membrane</keyword>
<evidence type="ECO:0000313" key="2">
    <source>
        <dbReference type="EMBL" id="MBB6183467.1"/>
    </source>
</evidence>
<comment type="caution">
    <text evidence="2">The sequence shown here is derived from an EMBL/GenBank/DDBJ whole genome shotgun (WGS) entry which is preliminary data.</text>
</comment>
<protein>
    <submittedName>
        <fullName evidence="2">Uncharacterized protein</fullName>
    </submittedName>
</protein>
<name>A0A841KHK4_9GAMM</name>
<reference evidence="2 3" key="1">
    <citation type="submission" date="2020-08" db="EMBL/GenBank/DDBJ databases">
        <title>Genomic Encyclopedia of Type Strains, Phase IV (KMG-IV): sequencing the most valuable type-strain genomes for metagenomic binning, comparative biology and taxonomic classification.</title>
        <authorList>
            <person name="Goeker M."/>
        </authorList>
    </citation>
    <scope>NUCLEOTIDE SEQUENCE [LARGE SCALE GENOMIC DNA]</scope>
    <source>
        <strain evidence="2 3">DSM 107085</strain>
    </source>
</reference>
<keyword evidence="1" id="KW-0812">Transmembrane</keyword>